<reference evidence="3" key="1">
    <citation type="journal article" date="2019" name="Int. J. Syst. Evol. Microbiol.">
        <title>The Global Catalogue of Microorganisms (GCM) 10K type strain sequencing project: providing services to taxonomists for standard genome sequencing and annotation.</title>
        <authorList>
            <consortium name="The Broad Institute Genomics Platform"/>
            <consortium name="The Broad Institute Genome Sequencing Center for Infectious Disease"/>
            <person name="Wu L."/>
            <person name="Ma J."/>
        </authorList>
    </citation>
    <scope>NUCLEOTIDE SEQUENCE [LARGE SCALE GENOMIC DNA]</scope>
    <source>
        <strain evidence="3">JCM 18050</strain>
    </source>
</reference>
<feature type="transmembrane region" description="Helical" evidence="1">
    <location>
        <begin position="128"/>
        <end position="146"/>
    </location>
</feature>
<dbReference type="Proteomes" id="UP001500171">
    <property type="component" value="Unassembled WGS sequence"/>
</dbReference>
<feature type="transmembrane region" description="Helical" evidence="1">
    <location>
        <begin position="104"/>
        <end position="122"/>
    </location>
</feature>
<gene>
    <name evidence="2" type="ORF">GCM10023211_16400</name>
</gene>
<name>A0ABP9NDT5_9GAMM</name>
<feature type="transmembrane region" description="Helical" evidence="1">
    <location>
        <begin position="68"/>
        <end position="92"/>
    </location>
</feature>
<protein>
    <submittedName>
        <fullName evidence="2">Uncharacterized protein</fullName>
    </submittedName>
</protein>
<dbReference type="RefSeq" id="WP_345490766.1">
    <property type="nucleotide sequence ID" value="NZ_BAABHY010000001.1"/>
</dbReference>
<proteinExistence type="predicted"/>
<evidence type="ECO:0000313" key="2">
    <source>
        <dbReference type="EMBL" id="GAA5111153.1"/>
    </source>
</evidence>
<feature type="transmembrane region" description="Helical" evidence="1">
    <location>
        <begin position="32"/>
        <end position="62"/>
    </location>
</feature>
<keyword evidence="3" id="KW-1185">Reference proteome</keyword>
<sequence>MKNRITNLYHRIITPDTGKFTFAINLPPVMNWLFVLPIAILSYVVVKFILLLVMFILISIIPGITPDAAFWIGFVLGSMIGQVIGTFAFCFFGSAMAPKNNNRVCLILGLLFGLFFMIPIFFGYITFIFIAPYLCCIVGIVLAILYRKRRYAESLNTSF</sequence>
<keyword evidence="1" id="KW-0472">Membrane</keyword>
<accession>A0ABP9NDT5</accession>
<evidence type="ECO:0000256" key="1">
    <source>
        <dbReference type="SAM" id="Phobius"/>
    </source>
</evidence>
<dbReference type="EMBL" id="BAABHY010000001">
    <property type="protein sequence ID" value="GAA5111153.1"/>
    <property type="molecule type" value="Genomic_DNA"/>
</dbReference>
<keyword evidence="1" id="KW-0812">Transmembrane</keyword>
<evidence type="ECO:0000313" key="3">
    <source>
        <dbReference type="Proteomes" id="UP001500171"/>
    </source>
</evidence>
<comment type="caution">
    <text evidence="2">The sequence shown here is derived from an EMBL/GenBank/DDBJ whole genome shotgun (WGS) entry which is preliminary data.</text>
</comment>
<keyword evidence="1" id="KW-1133">Transmembrane helix</keyword>
<organism evidence="2 3">
    <name type="scientific">Orbus sasakiae</name>
    <dbReference type="NCBI Taxonomy" id="1078475"/>
    <lineage>
        <taxon>Bacteria</taxon>
        <taxon>Pseudomonadati</taxon>
        <taxon>Pseudomonadota</taxon>
        <taxon>Gammaproteobacteria</taxon>
        <taxon>Orbales</taxon>
        <taxon>Orbaceae</taxon>
        <taxon>Orbus</taxon>
    </lineage>
</organism>